<dbReference type="GO" id="GO:0008422">
    <property type="term" value="F:beta-glucosidase activity"/>
    <property type="evidence" value="ECO:0007669"/>
    <property type="project" value="TreeGrafter"/>
</dbReference>
<dbReference type="SUPFAM" id="SSF103481">
    <property type="entry name" value="Multidrug resistance efflux transporter EmrE"/>
    <property type="match status" value="1"/>
</dbReference>
<evidence type="ECO:0000256" key="8">
    <source>
        <dbReference type="SAM" id="Phobius"/>
    </source>
</evidence>
<feature type="domain" description="Sugar phosphate transporter" evidence="9">
    <location>
        <begin position="101"/>
        <end position="390"/>
    </location>
</feature>
<dbReference type="Pfam" id="PF03151">
    <property type="entry name" value="TPT"/>
    <property type="match status" value="1"/>
</dbReference>
<keyword evidence="7" id="KW-0809">Transit peptide</keyword>
<dbReference type="PRINTS" id="PR00131">
    <property type="entry name" value="GLHYDRLASE1"/>
</dbReference>
<comment type="subcellular location">
    <subcellularLocation>
        <location evidence="1">Plastid</location>
        <location evidence="1">Chloroplast membrane</location>
        <topology evidence="1">Multi-pass membrane protein</topology>
    </subcellularLocation>
</comment>
<feature type="transmembrane region" description="Helical" evidence="8">
    <location>
        <begin position="275"/>
        <end position="298"/>
    </location>
</feature>
<dbReference type="InterPro" id="IPR033132">
    <property type="entry name" value="GH_1_N_CS"/>
</dbReference>
<evidence type="ECO:0000256" key="5">
    <source>
        <dbReference type="ARBA" id="ARBA00022640"/>
    </source>
</evidence>
<gene>
    <name evidence="10" type="ORF">V8G54_015117</name>
</gene>
<dbReference type="AlphaFoldDB" id="A0AAQ3NJN4"/>
<evidence type="ECO:0000259" key="9">
    <source>
        <dbReference type="Pfam" id="PF03151"/>
    </source>
</evidence>
<dbReference type="FunFam" id="3.20.20.80:FF:000041">
    <property type="entry name" value="Beta-glucosidase 7"/>
    <property type="match status" value="1"/>
</dbReference>
<dbReference type="GO" id="GO:0015605">
    <property type="term" value="F:organophosphate ester transmembrane transporter activity"/>
    <property type="evidence" value="ECO:0007669"/>
    <property type="project" value="UniProtKB-ARBA"/>
</dbReference>
<evidence type="ECO:0000256" key="3">
    <source>
        <dbReference type="ARBA" id="ARBA00022448"/>
    </source>
</evidence>
<dbReference type="NCBIfam" id="TIGR00817">
    <property type="entry name" value="tpt"/>
    <property type="match status" value="1"/>
</dbReference>
<feature type="transmembrane region" description="Helical" evidence="8">
    <location>
        <begin position="244"/>
        <end position="263"/>
    </location>
</feature>
<keyword evidence="3" id="KW-0813">Transport</keyword>
<protein>
    <recommendedName>
        <fullName evidence="9">Sugar phosphate transporter domain-containing protein</fullName>
    </recommendedName>
</protein>
<comment type="similarity">
    <text evidence="2">Belongs to the glycosyl hydrolase 1 family.</text>
</comment>
<accession>A0AAQ3NJN4</accession>
<feature type="transmembrane region" description="Helical" evidence="8">
    <location>
        <begin position="394"/>
        <end position="414"/>
    </location>
</feature>
<dbReference type="SUPFAM" id="SSF51445">
    <property type="entry name" value="(Trans)glycosidases"/>
    <property type="match status" value="1"/>
</dbReference>
<keyword evidence="4" id="KW-0150">Chloroplast</keyword>
<evidence type="ECO:0000256" key="1">
    <source>
        <dbReference type="ARBA" id="ARBA00004508"/>
    </source>
</evidence>
<dbReference type="PROSITE" id="PS00653">
    <property type="entry name" value="GLYCOSYL_HYDROL_F1_2"/>
    <property type="match status" value="1"/>
</dbReference>
<keyword evidence="8" id="KW-0472">Membrane</keyword>
<feature type="transmembrane region" description="Helical" evidence="8">
    <location>
        <begin position="132"/>
        <end position="151"/>
    </location>
</feature>
<proteinExistence type="inferred from homology"/>
<evidence type="ECO:0000313" key="10">
    <source>
        <dbReference type="EMBL" id="WVZ10587.1"/>
    </source>
</evidence>
<dbReference type="InterPro" id="IPR001360">
    <property type="entry name" value="Glyco_hydro_1"/>
</dbReference>
<evidence type="ECO:0000256" key="4">
    <source>
        <dbReference type="ARBA" id="ARBA00022528"/>
    </source>
</evidence>
<dbReference type="GO" id="GO:0015120">
    <property type="term" value="F:phosphoglycerate transmembrane transporter activity"/>
    <property type="evidence" value="ECO:0007669"/>
    <property type="project" value="UniProtKB-ARBA"/>
</dbReference>
<keyword evidence="11" id="KW-1185">Reference proteome</keyword>
<feature type="transmembrane region" description="Helical" evidence="8">
    <location>
        <begin position="103"/>
        <end position="120"/>
    </location>
</feature>
<dbReference type="PANTHER" id="PTHR10353:SF213">
    <property type="entry name" value="BETA-GLUCOSIDASE 45-RELATED"/>
    <property type="match status" value="1"/>
</dbReference>
<feature type="transmembrane region" description="Helical" evidence="8">
    <location>
        <begin position="359"/>
        <end position="388"/>
    </location>
</feature>
<organism evidence="10 11">
    <name type="scientific">Vigna mungo</name>
    <name type="common">Black gram</name>
    <name type="synonym">Phaseolus mungo</name>
    <dbReference type="NCBI Taxonomy" id="3915"/>
    <lineage>
        <taxon>Eukaryota</taxon>
        <taxon>Viridiplantae</taxon>
        <taxon>Streptophyta</taxon>
        <taxon>Embryophyta</taxon>
        <taxon>Tracheophyta</taxon>
        <taxon>Spermatophyta</taxon>
        <taxon>Magnoliopsida</taxon>
        <taxon>eudicotyledons</taxon>
        <taxon>Gunneridae</taxon>
        <taxon>Pentapetalae</taxon>
        <taxon>rosids</taxon>
        <taxon>fabids</taxon>
        <taxon>Fabales</taxon>
        <taxon>Fabaceae</taxon>
        <taxon>Papilionoideae</taxon>
        <taxon>50 kb inversion clade</taxon>
        <taxon>NPAAA clade</taxon>
        <taxon>indigoferoid/millettioid clade</taxon>
        <taxon>Phaseoleae</taxon>
        <taxon>Vigna</taxon>
    </lineage>
</organism>
<dbReference type="GO" id="GO:0031969">
    <property type="term" value="C:chloroplast membrane"/>
    <property type="evidence" value="ECO:0007669"/>
    <property type="project" value="UniProtKB-SubCell"/>
</dbReference>
<evidence type="ECO:0000256" key="2">
    <source>
        <dbReference type="ARBA" id="ARBA00010838"/>
    </source>
</evidence>
<keyword evidence="8" id="KW-1133">Transmembrane helix</keyword>
<dbReference type="InterPro" id="IPR004696">
    <property type="entry name" value="Tpt_PEP_transl"/>
</dbReference>
<keyword evidence="8" id="KW-0812">Transmembrane</keyword>
<dbReference type="Gene3D" id="3.20.20.80">
    <property type="entry name" value="Glycosidases"/>
    <property type="match status" value="1"/>
</dbReference>
<dbReference type="GO" id="GO:0005975">
    <property type="term" value="P:carbohydrate metabolic process"/>
    <property type="evidence" value="ECO:0007669"/>
    <property type="project" value="InterPro"/>
</dbReference>
<dbReference type="InterPro" id="IPR004853">
    <property type="entry name" value="Sugar_P_trans_dom"/>
</dbReference>
<dbReference type="EMBL" id="CP144696">
    <property type="protein sequence ID" value="WVZ10587.1"/>
    <property type="molecule type" value="Genomic_DNA"/>
</dbReference>
<dbReference type="Pfam" id="PF00232">
    <property type="entry name" value="Glyco_hydro_1"/>
    <property type="match status" value="1"/>
</dbReference>
<reference evidence="10 11" key="1">
    <citation type="journal article" date="2023" name="Life. Sci Alliance">
        <title>Evolutionary insights into 3D genome organization and epigenetic landscape of Vigna mungo.</title>
        <authorList>
            <person name="Junaid A."/>
            <person name="Singh B."/>
            <person name="Bhatia S."/>
        </authorList>
    </citation>
    <scope>NUCLEOTIDE SEQUENCE [LARGE SCALE GENOMIC DNA]</scope>
    <source>
        <strain evidence="10">Urdbean</strain>
    </source>
</reference>
<evidence type="ECO:0000256" key="6">
    <source>
        <dbReference type="ARBA" id="ARBA00022801"/>
    </source>
</evidence>
<dbReference type="InterPro" id="IPR017853">
    <property type="entry name" value="GH"/>
</dbReference>
<keyword evidence="6" id="KW-0378">Hydrolase</keyword>
<dbReference type="Proteomes" id="UP001374535">
    <property type="component" value="Chromosome 5"/>
</dbReference>
<dbReference type="PANTHER" id="PTHR10353">
    <property type="entry name" value="GLYCOSYL HYDROLASE"/>
    <property type="match status" value="1"/>
</dbReference>
<evidence type="ECO:0000256" key="7">
    <source>
        <dbReference type="ARBA" id="ARBA00022946"/>
    </source>
</evidence>
<keyword evidence="5" id="KW-0934">Plastid</keyword>
<dbReference type="InterPro" id="IPR037185">
    <property type="entry name" value="EmrE-like"/>
</dbReference>
<sequence length="937" mass="105343">MMSLVKYSAWPLTSPASLSHMVPRPQLCTFPSFNNVQHCTQPSFSSLKPLHISSVEKFGLSANLGRRVTECRAYEADRSRPLELNIELNGEGERIEATQRLKIGLYFATWWALNVVFNIYNKKVLNAFPYPWLISTLSLAAGSLMMLISWATRVADVPKVNLEFWKALFPVAVAHTIGHVAATVSMSKVAVSFTHIIKSAEPAFSVLVSRFLLGEAFPVPVYLSLVPIIGGCALAAVTELNFNMIGFMGAMISNLAFVFRNIFSKKGMKGMCVSGMNYYACLSILSLLILTPLAIAVEGPKLWAAGWQEALSQIGPNFVWWVAAQSVFYHLYNQVSYMSLDQISPLTFSIGNTMKRISVIVSSILIFHTPIQPVNALGAAIAILGTFLYSQEGLVLVIMLFLFMCSLLPISLGLDPSPPFLFGTASSSYQYEGAYYSDGKGLSNWDVFSHIAGSIDDGSNGDVAVDQYHRYQEDVDLMEAMKVNSYRFSISWARILPQGRFGEVNLAGIKYYNRLIDALVLKGIQPFVTLFHFDIPQELEDRYGAWLSSQSQEDFQFFADICFKSFGDRVKYWVTFNEPNYIIPLAYRKGTFPPCRCSGIFGNCSEGDSEKEPFVAAHNMILSHAAAVDLYRNKYQNEQGGKIGIVLHCDSFEPLSNSTADKLATERAQSFSINWILDPILFGKYPKEMEMILGTILPKFSSNDKVKLRRGLDFIGINHYASYYVRDCLSSVCGHGIGVSRTEGLYELTALKNGIPIGELVSTSTLFYDPHRNLADSETCIVMQTPFEWLNVHPQGMKKILIYLKDRYNNTPMFIAENGYGTLYDPNVTEKEYLNDYKRIEFMSGHLDNLMAAIREGADVRGYFVWSLLDNFEWKYGFSVRFGLYHVDFSTLKRTPKLSASWYKLFIEKYIADNKKINILRKTGEENNTSTSYPIQQ</sequence>
<name>A0AAQ3NJN4_VIGMU</name>
<evidence type="ECO:0000313" key="11">
    <source>
        <dbReference type="Proteomes" id="UP001374535"/>
    </source>
</evidence>